<dbReference type="Proteomes" id="UP001168821">
    <property type="component" value="Unassembled WGS sequence"/>
</dbReference>
<protein>
    <submittedName>
        <fullName evidence="2">Uncharacterized protein</fullName>
    </submittedName>
</protein>
<dbReference type="PANTHER" id="PTHR11008:SF32">
    <property type="entry name" value="CIRCADIAN CLOCK-CONTROLLED PROTEIN DAYWAKE-RELATED"/>
    <property type="match status" value="1"/>
</dbReference>
<feature type="signal peptide" evidence="1">
    <location>
        <begin position="1"/>
        <end position="20"/>
    </location>
</feature>
<keyword evidence="3" id="KW-1185">Reference proteome</keyword>
<organism evidence="2 3">
    <name type="scientific">Zophobas morio</name>
    <dbReference type="NCBI Taxonomy" id="2755281"/>
    <lineage>
        <taxon>Eukaryota</taxon>
        <taxon>Metazoa</taxon>
        <taxon>Ecdysozoa</taxon>
        <taxon>Arthropoda</taxon>
        <taxon>Hexapoda</taxon>
        <taxon>Insecta</taxon>
        <taxon>Pterygota</taxon>
        <taxon>Neoptera</taxon>
        <taxon>Endopterygota</taxon>
        <taxon>Coleoptera</taxon>
        <taxon>Polyphaga</taxon>
        <taxon>Cucujiformia</taxon>
        <taxon>Tenebrionidae</taxon>
        <taxon>Zophobas</taxon>
    </lineage>
</organism>
<dbReference type="SMART" id="SM00700">
    <property type="entry name" value="JHBP"/>
    <property type="match status" value="1"/>
</dbReference>
<dbReference type="EMBL" id="JALNTZ010000008">
    <property type="protein sequence ID" value="KAJ3643421.1"/>
    <property type="molecule type" value="Genomic_DNA"/>
</dbReference>
<sequence length="250" mass="28522">MKTKLATVLCILVTISVCSALSLPSSFKKCNVKQANFNQCLTEAIRDAVRQLDKPMPKYGLPVMDPFAVPYELGIVEFGDAQTGVHQKYTNFVLKGLTNIRDAKASMDFTSDILSLELNYDQIITETNFEAEGKLIFLPISTNSTNTVTLEKPTFKFIFNLEKYQKDGQLYYRIVKTQAAITASDASFYYKNITKNQHLTDVLNKEMTIYGKEIFRQIGLQYQALYSVWFMQPFSNFLEKVPISEIFEDV</sequence>
<dbReference type="InterPro" id="IPR010562">
    <property type="entry name" value="Haemolymph_juvenile_hormone-bd"/>
</dbReference>
<dbReference type="InterPro" id="IPR038606">
    <property type="entry name" value="To_sf"/>
</dbReference>
<evidence type="ECO:0000313" key="3">
    <source>
        <dbReference type="Proteomes" id="UP001168821"/>
    </source>
</evidence>
<dbReference type="GO" id="GO:0005615">
    <property type="term" value="C:extracellular space"/>
    <property type="evidence" value="ECO:0007669"/>
    <property type="project" value="TreeGrafter"/>
</dbReference>
<gene>
    <name evidence="2" type="ORF">Zmor_026132</name>
</gene>
<dbReference type="Gene3D" id="3.15.10.30">
    <property type="entry name" value="Haemolymph juvenile hormone binding protein"/>
    <property type="match status" value="1"/>
</dbReference>
<keyword evidence="1" id="KW-0732">Signal</keyword>
<dbReference type="Pfam" id="PF06585">
    <property type="entry name" value="JHBP"/>
    <property type="match status" value="1"/>
</dbReference>
<dbReference type="PANTHER" id="PTHR11008">
    <property type="entry name" value="PROTEIN TAKEOUT-LIKE PROTEIN"/>
    <property type="match status" value="1"/>
</dbReference>
<feature type="chain" id="PRO_5041210958" evidence="1">
    <location>
        <begin position="21"/>
        <end position="250"/>
    </location>
</feature>
<reference evidence="2" key="1">
    <citation type="journal article" date="2023" name="G3 (Bethesda)">
        <title>Whole genome assemblies of Zophobas morio and Tenebrio molitor.</title>
        <authorList>
            <person name="Kaur S."/>
            <person name="Stinson S.A."/>
            <person name="diCenzo G.C."/>
        </authorList>
    </citation>
    <scope>NUCLEOTIDE SEQUENCE</scope>
    <source>
        <strain evidence="2">QUZm001</strain>
    </source>
</reference>
<evidence type="ECO:0000313" key="2">
    <source>
        <dbReference type="EMBL" id="KAJ3643421.1"/>
    </source>
</evidence>
<comment type="caution">
    <text evidence="2">The sequence shown here is derived from an EMBL/GenBank/DDBJ whole genome shotgun (WGS) entry which is preliminary data.</text>
</comment>
<dbReference type="AlphaFoldDB" id="A0AA38HUU7"/>
<name>A0AA38HUU7_9CUCU</name>
<accession>A0AA38HUU7</accession>
<proteinExistence type="predicted"/>
<evidence type="ECO:0000256" key="1">
    <source>
        <dbReference type="SAM" id="SignalP"/>
    </source>
</evidence>